<feature type="transmembrane region" description="Helical" evidence="1">
    <location>
        <begin position="21"/>
        <end position="42"/>
    </location>
</feature>
<dbReference type="OrthoDB" id="822214at2"/>
<name>A0A5D0G618_9FLAO</name>
<comment type="caution">
    <text evidence="2">The sequence shown here is derived from an EMBL/GenBank/DDBJ whole genome shotgun (WGS) entry which is preliminary data.</text>
</comment>
<organism evidence="2 3">
    <name type="scientific">Formosa maritima</name>
    <dbReference type="NCBI Taxonomy" id="2592046"/>
    <lineage>
        <taxon>Bacteria</taxon>
        <taxon>Pseudomonadati</taxon>
        <taxon>Bacteroidota</taxon>
        <taxon>Flavobacteriia</taxon>
        <taxon>Flavobacteriales</taxon>
        <taxon>Flavobacteriaceae</taxon>
        <taxon>Formosa</taxon>
    </lineage>
</organism>
<keyword evidence="1" id="KW-1133">Transmembrane helix</keyword>
<sequence length="257" mass="29958">MIKFFRKIRYNLMEQNKTGKYLKYAIGEIILVVIGILIALQINNWNEERKSIRASRDYLSEIKKDLVTDTLNMNRVIRLVTKSLPVEIWALQNVTYKPSQADSLHSIFNQFYYAMGIEQRSYQKLQNSGTSIVGFDSISNKLTTYHTTTSGLLDAYLDGDKEEFNRYSKYTDSMMGKIEIRTQDMRVREDVALLETFTMLTNTQDQDAILISFFTSVRGRNYLKSGYERHLSLLRGFKMVKQHATTLIHDINKTLEQ</sequence>
<dbReference type="EMBL" id="VSFC01000049">
    <property type="protein sequence ID" value="TYA54315.1"/>
    <property type="molecule type" value="Genomic_DNA"/>
</dbReference>
<keyword evidence="1" id="KW-0472">Membrane</keyword>
<dbReference type="AlphaFoldDB" id="A0A5D0G618"/>
<evidence type="ECO:0000256" key="1">
    <source>
        <dbReference type="SAM" id="Phobius"/>
    </source>
</evidence>
<gene>
    <name evidence="2" type="ORF">FVF61_08845</name>
</gene>
<dbReference type="RefSeq" id="WP_148455436.1">
    <property type="nucleotide sequence ID" value="NZ_VSFC01000049.1"/>
</dbReference>
<dbReference type="Pfam" id="PF19578">
    <property type="entry name" value="DUF6090"/>
    <property type="match status" value="1"/>
</dbReference>
<keyword evidence="1" id="KW-0812">Transmembrane</keyword>
<evidence type="ECO:0000313" key="2">
    <source>
        <dbReference type="EMBL" id="TYA54315.1"/>
    </source>
</evidence>
<evidence type="ECO:0000313" key="3">
    <source>
        <dbReference type="Proteomes" id="UP000324550"/>
    </source>
</evidence>
<dbReference type="Proteomes" id="UP000324550">
    <property type="component" value="Unassembled WGS sequence"/>
</dbReference>
<proteinExistence type="predicted"/>
<protein>
    <submittedName>
        <fullName evidence="2">Uncharacterized protein</fullName>
    </submittedName>
</protein>
<dbReference type="InterPro" id="IPR045749">
    <property type="entry name" value="DUF6090"/>
</dbReference>
<accession>A0A5D0G618</accession>
<keyword evidence="3" id="KW-1185">Reference proteome</keyword>
<reference evidence="2 3" key="1">
    <citation type="submission" date="2019-08" db="EMBL/GenBank/DDBJ databases">
        <title>Formosa sediminis sp. nov., isolated from marine sediment.</title>
        <authorList>
            <person name="Cao W.R."/>
        </authorList>
    </citation>
    <scope>NUCLEOTIDE SEQUENCE [LARGE SCALE GENOMIC DNA]</scope>
    <source>
        <strain evidence="2 3">1494</strain>
    </source>
</reference>